<dbReference type="RefSeq" id="WP_153127667.1">
    <property type="nucleotide sequence ID" value="NZ_VZCW01000032.1"/>
</dbReference>
<gene>
    <name evidence="1" type="ORF">F7D95_01240</name>
</gene>
<comment type="caution">
    <text evidence="1">The sequence shown here is derived from an EMBL/GenBank/DDBJ whole genome shotgun (WGS) entry which is preliminary data.</text>
</comment>
<evidence type="ECO:0000313" key="2">
    <source>
        <dbReference type="Proteomes" id="UP000442105"/>
    </source>
</evidence>
<proteinExistence type="predicted"/>
<dbReference type="EMBL" id="VZCW01000032">
    <property type="protein sequence ID" value="MQN11464.1"/>
    <property type="molecule type" value="Genomic_DNA"/>
</dbReference>
<reference evidence="2" key="1">
    <citation type="submission" date="2019-09" db="EMBL/GenBank/DDBJ databases">
        <title>Distinct polysaccharide growth profiles of human intestinal Prevotella copri isolates.</title>
        <authorList>
            <person name="Fehlner-Peach H."/>
            <person name="Magnabosco C."/>
            <person name="Raghavan V."/>
            <person name="Scher J.U."/>
            <person name="Tett A."/>
            <person name="Cox L.M."/>
            <person name="Gottsegen C."/>
            <person name="Watters A."/>
            <person name="Wiltshire- Gordon J.D."/>
            <person name="Segata N."/>
            <person name="Bonneau R."/>
            <person name="Littman D.R."/>
        </authorList>
    </citation>
    <scope>NUCLEOTIDE SEQUENCE [LARGE SCALE GENOMIC DNA]</scope>
    <source>
        <strain evidence="2">iAQ1179</strain>
    </source>
</reference>
<evidence type="ECO:0000313" key="1">
    <source>
        <dbReference type="EMBL" id="MQN11464.1"/>
    </source>
</evidence>
<name>A0AA90ZK57_9BACT</name>
<dbReference type="AlphaFoldDB" id="A0AA90ZK57"/>
<organism evidence="1 2">
    <name type="scientific">Segatella copri</name>
    <dbReference type="NCBI Taxonomy" id="165179"/>
    <lineage>
        <taxon>Bacteria</taxon>
        <taxon>Pseudomonadati</taxon>
        <taxon>Bacteroidota</taxon>
        <taxon>Bacteroidia</taxon>
        <taxon>Bacteroidales</taxon>
        <taxon>Prevotellaceae</taxon>
        <taxon>Segatella</taxon>
    </lineage>
</organism>
<accession>A0AA90ZK57</accession>
<protein>
    <submittedName>
        <fullName evidence="1">Uncharacterized protein</fullName>
    </submittedName>
</protein>
<dbReference type="Proteomes" id="UP000442105">
    <property type="component" value="Unassembled WGS sequence"/>
</dbReference>
<sequence length="323" mass="37459">MDKLKRFLEGAVVIPYNENVLKVINQACHNFYNGENDDKFSIMENLAVYFLVGIENRSFLSALNAAVAEEGSLTTMPNGVVQRLAGYSCYCMVMEEADKRDSSILATIFMNFILLVKRHINRIPCGDLIQEIYRKHISYYLKMIDRLDDAGDLTLIQNIAESDDSLSYFKDLEDDDDMDVKLKKLAKSSAFYEYQKIFNNKDLQVISDPFVKVFITLCTFKNRMKYCYYDFPFYDATMNLLSEEESKTRKSIQKITESLKPYATKYIKDLYSNSSLLLRLAKGETDTCLNNILAIQLNIKEFCVYLYYELLIDNILKQVYDGE</sequence>